<evidence type="ECO:0000256" key="2">
    <source>
        <dbReference type="ARBA" id="ARBA00005417"/>
    </source>
</evidence>
<dbReference type="InterPro" id="IPR003593">
    <property type="entry name" value="AAA+_ATPase"/>
</dbReference>
<dbReference type="GO" id="GO:0005524">
    <property type="term" value="F:ATP binding"/>
    <property type="evidence" value="ECO:0007669"/>
    <property type="project" value="UniProtKB-KW"/>
</dbReference>
<dbReference type="InterPro" id="IPR003439">
    <property type="entry name" value="ABC_transporter-like_ATP-bd"/>
</dbReference>
<dbReference type="NCBIfam" id="TIGR01727">
    <property type="entry name" value="oligo_HPY"/>
    <property type="match status" value="1"/>
</dbReference>
<dbReference type="EMBL" id="SMJZ01000027">
    <property type="protein sequence ID" value="TDC08475.1"/>
    <property type="molecule type" value="Genomic_DNA"/>
</dbReference>
<keyword evidence="5" id="KW-0997">Cell inner membrane</keyword>
<dbReference type="InterPro" id="IPR013563">
    <property type="entry name" value="Oligopep_ABC_C"/>
</dbReference>
<feature type="domain" description="ABC transporter" evidence="10">
    <location>
        <begin position="8"/>
        <end position="262"/>
    </location>
</feature>
<dbReference type="Pfam" id="PF00005">
    <property type="entry name" value="ABC_tran"/>
    <property type="match status" value="1"/>
</dbReference>
<evidence type="ECO:0000256" key="3">
    <source>
        <dbReference type="ARBA" id="ARBA00022448"/>
    </source>
</evidence>
<organism evidence="11 12">
    <name type="scientific">Nonomuraea longispora</name>
    <dbReference type="NCBI Taxonomy" id="1848320"/>
    <lineage>
        <taxon>Bacteria</taxon>
        <taxon>Bacillati</taxon>
        <taxon>Actinomycetota</taxon>
        <taxon>Actinomycetes</taxon>
        <taxon>Streptosporangiales</taxon>
        <taxon>Streptosporangiaceae</taxon>
        <taxon>Nonomuraea</taxon>
    </lineage>
</organism>
<dbReference type="GO" id="GO:0016887">
    <property type="term" value="F:ATP hydrolysis activity"/>
    <property type="evidence" value="ECO:0007669"/>
    <property type="project" value="InterPro"/>
</dbReference>
<comment type="similarity">
    <text evidence="2">Belongs to the ABC transporter superfamily.</text>
</comment>
<keyword evidence="4" id="KW-1003">Cell membrane</keyword>
<reference evidence="11 12" key="1">
    <citation type="submission" date="2019-02" db="EMBL/GenBank/DDBJ databases">
        <title>Draft genome sequences of novel Actinobacteria.</title>
        <authorList>
            <person name="Sahin N."/>
            <person name="Ay H."/>
            <person name="Saygin H."/>
        </authorList>
    </citation>
    <scope>NUCLEOTIDE SEQUENCE [LARGE SCALE GENOMIC DNA]</scope>
    <source>
        <strain evidence="11 12">KC201</strain>
    </source>
</reference>
<dbReference type="SUPFAM" id="SSF52540">
    <property type="entry name" value="P-loop containing nucleoside triphosphate hydrolases"/>
    <property type="match status" value="1"/>
</dbReference>
<dbReference type="PROSITE" id="PS50893">
    <property type="entry name" value="ABC_TRANSPORTER_2"/>
    <property type="match status" value="1"/>
</dbReference>
<name>A0A4R4NHF9_9ACTN</name>
<dbReference type="InterPro" id="IPR050388">
    <property type="entry name" value="ABC_Ni/Peptide_Import"/>
</dbReference>
<dbReference type="AlphaFoldDB" id="A0A4R4NHF9"/>
<dbReference type="SMART" id="SM00382">
    <property type="entry name" value="AAA"/>
    <property type="match status" value="1"/>
</dbReference>
<sequence>MPADDVLLEIEDLRTHFLLDDGVVCAVDGVDLRVRRGETLAIVGESGCGKSVMARSILRLVDPPGQIEGGRITLHRQDGPVELVGADKRLLRQVRWRDIAMVFQEPMASLSLVHTIGSQIVEAVRLHENVGKAEARERAIDMLERVGIPKPRHRVDAYPFELSGGMRQRAMIAMALSCRPSLLIADEPTTALDVTTQAQILELLRDLQAEFGMAIMLITHDLGVAAQVADRMAVMYLGRVVEYGAAEQVLAAPRHPYAQALLRSMPRLGRASRTRLAAIRGMVPPPFARPDGCTFHPRCDSAMAGRCDTVTPSSVVVGDREVSCLLYDDEQQEREERR</sequence>
<dbReference type="Pfam" id="PF08352">
    <property type="entry name" value="oligo_HPY"/>
    <property type="match status" value="1"/>
</dbReference>
<evidence type="ECO:0000313" key="12">
    <source>
        <dbReference type="Proteomes" id="UP000295157"/>
    </source>
</evidence>
<dbReference type="GO" id="GO:0005886">
    <property type="term" value="C:plasma membrane"/>
    <property type="evidence" value="ECO:0007669"/>
    <property type="project" value="UniProtKB-SubCell"/>
</dbReference>
<dbReference type="InterPro" id="IPR027417">
    <property type="entry name" value="P-loop_NTPase"/>
</dbReference>
<evidence type="ECO:0000256" key="5">
    <source>
        <dbReference type="ARBA" id="ARBA00022519"/>
    </source>
</evidence>
<evidence type="ECO:0000256" key="7">
    <source>
        <dbReference type="ARBA" id="ARBA00022840"/>
    </source>
</evidence>
<protein>
    <submittedName>
        <fullName evidence="11">ABC transporter ATP-binding protein</fullName>
    </submittedName>
</protein>
<comment type="subcellular location">
    <subcellularLocation>
        <location evidence="1">Cell membrane</location>
        <topology evidence="1">Peripheral membrane protein</topology>
    </subcellularLocation>
</comment>
<evidence type="ECO:0000256" key="4">
    <source>
        <dbReference type="ARBA" id="ARBA00022475"/>
    </source>
</evidence>
<dbReference type="InterPro" id="IPR017871">
    <property type="entry name" value="ABC_transporter-like_CS"/>
</dbReference>
<keyword evidence="3" id="KW-0813">Transport</keyword>
<evidence type="ECO:0000256" key="9">
    <source>
        <dbReference type="ARBA" id="ARBA00023136"/>
    </source>
</evidence>
<keyword evidence="8" id="KW-1278">Translocase</keyword>
<evidence type="ECO:0000313" key="11">
    <source>
        <dbReference type="EMBL" id="TDC08475.1"/>
    </source>
</evidence>
<dbReference type="PANTHER" id="PTHR43297">
    <property type="entry name" value="OLIGOPEPTIDE TRANSPORT ATP-BINDING PROTEIN APPD"/>
    <property type="match status" value="1"/>
</dbReference>
<dbReference type="FunFam" id="3.40.50.300:FF:000016">
    <property type="entry name" value="Oligopeptide ABC transporter ATP-binding component"/>
    <property type="match status" value="1"/>
</dbReference>
<proteinExistence type="inferred from homology"/>
<dbReference type="Proteomes" id="UP000295157">
    <property type="component" value="Unassembled WGS sequence"/>
</dbReference>
<keyword evidence="12" id="KW-1185">Reference proteome</keyword>
<dbReference type="PANTHER" id="PTHR43297:SF14">
    <property type="entry name" value="ATPASE AAA-TYPE CORE DOMAIN-CONTAINING PROTEIN"/>
    <property type="match status" value="1"/>
</dbReference>
<dbReference type="OrthoDB" id="9809030at2"/>
<keyword evidence="7 11" id="KW-0067">ATP-binding</keyword>
<dbReference type="CDD" id="cd03257">
    <property type="entry name" value="ABC_NikE_OppD_transporters"/>
    <property type="match status" value="1"/>
</dbReference>
<evidence type="ECO:0000256" key="6">
    <source>
        <dbReference type="ARBA" id="ARBA00022741"/>
    </source>
</evidence>
<accession>A0A4R4NHF9</accession>
<comment type="caution">
    <text evidence="11">The sequence shown here is derived from an EMBL/GenBank/DDBJ whole genome shotgun (WGS) entry which is preliminary data.</text>
</comment>
<evidence type="ECO:0000259" key="10">
    <source>
        <dbReference type="PROSITE" id="PS50893"/>
    </source>
</evidence>
<gene>
    <name evidence="11" type="ORF">E1267_10110</name>
</gene>
<dbReference type="GO" id="GO:0015833">
    <property type="term" value="P:peptide transport"/>
    <property type="evidence" value="ECO:0007669"/>
    <property type="project" value="InterPro"/>
</dbReference>
<keyword evidence="9" id="KW-0472">Membrane</keyword>
<keyword evidence="6" id="KW-0547">Nucleotide-binding</keyword>
<evidence type="ECO:0000256" key="8">
    <source>
        <dbReference type="ARBA" id="ARBA00022967"/>
    </source>
</evidence>
<dbReference type="PROSITE" id="PS00211">
    <property type="entry name" value="ABC_TRANSPORTER_1"/>
    <property type="match status" value="1"/>
</dbReference>
<evidence type="ECO:0000256" key="1">
    <source>
        <dbReference type="ARBA" id="ARBA00004202"/>
    </source>
</evidence>
<dbReference type="Gene3D" id="3.40.50.300">
    <property type="entry name" value="P-loop containing nucleotide triphosphate hydrolases"/>
    <property type="match status" value="1"/>
</dbReference>
<dbReference type="RefSeq" id="WP_132332106.1">
    <property type="nucleotide sequence ID" value="NZ_SMJZ01000027.1"/>
</dbReference>